<dbReference type="EMBL" id="CP107716">
    <property type="protein sequence ID" value="UYQ71002.1"/>
    <property type="molecule type" value="Genomic_DNA"/>
</dbReference>
<reference evidence="5" key="1">
    <citation type="submission" date="2022-10" db="EMBL/GenBank/DDBJ databases">
        <title>YIM 151497 complete genome.</title>
        <authorList>
            <person name="Chen X."/>
        </authorList>
    </citation>
    <scope>NUCLEOTIDE SEQUENCE</scope>
    <source>
        <strain evidence="5">YIM 151497</strain>
    </source>
</reference>
<dbReference type="Proteomes" id="UP001163882">
    <property type="component" value="Chromosome"/>
</dbReference>
<sequence length="283" mass="31073">MTRAYYNEFDPYAAQWLRNLIEQDLIAAGDVDERSIIDVQPSDLEGYTQCHFFAGIGGWSLAARLAGWPDDRAIWTGSCPCQPFSNAGSRKGFDDERHLWPEFKRLISECRPTVVFGEQVASAAAWLANVRSDLEALEYAVGAIPVEAASAGADHLRDRFWFVADHDFERSGEAWVQRGGEFGGPGSDTKVDVRALSDMPSQRGHGGEGAAEQTGRFGAEILHIGGREYLQFPDRKWRHIPSPGVRWLGTGVPARVAKLRAFGNAIDPRPAAQVIGAYLDIAA</sequence>
<evidence type="ECO:0000256" key="2">
    <source>
        <dbReference type="ARBA" id="ARBA00022679"/>
    </source>
</evidence>
<evidence type="ECO:0000256" key="1">
    <source>
        <dbReference type="ARBA" id="ARBA00022603"/>
    </source>
</evidence>
<keyword evidence="6" id="KW-1185">Reference proteome</keyword>
<accession>A0ABY6INW9</accession>
<gene>
    <name evidence="5" type="ORF">OF122_13130</name>
</gene>
<dbReference type="InterPro" id="IPR001525">
    <property type="entry name" value="C5_MeTfrase"/>
</dbReference>
<keyword evidence="3" id="KW-0680">Restriction system</keyword>
<keyword evidence="1 5" id="KW-0489">Methyltransferase</keyword>
<name>A0ABY6INW9_9HYPH</name>
<dbReference type="Pfam" id="PF00145">
    <property type="entry name" value="DNA_methylase"/>
    <property type="match status" value="1"/>
</dbReference>
<evidence type="ECO:0000313" key="6">
    <source>
        <dbReference type="Proteomes" id="UP001163882"/>
    </source>
</evidence>
<proteinExistence type="predicted"/>
<keyword evidence="2" id="KW-0808">Transferase</keyword>
<dbReference type="GO" id="GO:0008168">
    <property type="term" value="F:methyltransferase activity"/>
    <property type="evidence" value="ECO:0007669"/>
    <property type="project" value="UniProtKB-KW"/>
</dbReference>
<evidence type="ECO:0000313" key="5">
    <source>
        <dbReference type="EMBL" id="UYQ71002.1"/>
    </source>
</evidence>
<comment type="catalytic activity">
    <reaction evidence="4">
        <text>a 2'-deoxycytidine in DNA + S-adenosyl-L-methionine = a 5-methyl-2'-deoxycytidine in DNA + S-adenosyl-L-homocysteine + H(+)</text>
        <dbReference type="Rhea" id="RHEA:13681"/>
        <dbReference type="Rhea" id="RHEA-COMP:11369"/>
        <dbReference type="Rhea" id="RHEA-COMP:11370"/>
        <dbReference type="ChEBI" id="CHEBI:15378"/>
        <dbReference type="ChEBI" id="CHEBI:57856"/>
        <dbReference type="ChEBI" id="CHEBI:59789"/>
        <dbReference type="ChEBI" id="CHEBI:85452"/>
        <dbReference type="ChEBI" id="CHEBI:85454"/>
        <dbReference type="EC" id="2.1.1.37"/>
    </reaction>
</comment>
<dbReference type="GO" id="GO:0032259">
    <property type="term" value="P:methylation"/>
    <property type="evidence" value="ECO:0007669"/>
    <property type="project" value="UniProtKB-KW"/>
</dbReference>
<evidence type="ECO:0000256" key="4">
    <source>
        <dbReference type="ARBA" id="ARBA00047422"/>
    </source>
</evidence>
<dbReference type="InterPro" id="IPR029063">
    <property type="entry name" value="SAM-dependent_MTases_sf"/>
</dbReference>
<dbReference type="SUPFAM" id="SSF53335">
    <property type="entry name" value="S-adenosyl-L-methionine-dependent methyltransferases"/>
    <property type="match status" value="1"/>
</dbReference>
<dbReference type="Gene3D" id="3.40.50.150">
    <property type="entry name" value="Vaccinia Virus protein VP39"/>
    <property type="match status" value="1"/>
</dbReference>
<organism evidence="5 6">
    <name type="scientific">Pelagibacterium flavum</name>
    <dbReference type="NCBI Taxonomy" id="2984530"/>
    <lineage>
        <taxon>Bacteria</taxon>
        <taxon>Pseudomonadati</taxon>
        <taxon>Pseudomonadota</taxon>
        <taxon>Alphaproteobacteria</taxon>
        <taxon>Hyphomicrobiales</taxon>
        <taxon>Devosiaceae</taxon>
        <taxon>Pelagibacterium</taxon>
    </lineage>
</organism>
<evidence type="ECO:0000256" key="3">
    <source>
        <dbReference type="ARBA" id="ARBA00022747"/>
    </source>
</evidence>
<dbReference type="RefSeq" id="WP_264224666.1">
    <property type="nucleotide sequence ID" value="NZ_CP107716.1"/>
</dbReference>
<protein>
    <submittedName>
        <fullName evidence="5">DNA cytosine methyltransferase</fullName>
    </submittedName>
</protein>